<protein>
    <submittedName>
        <fullName evidence="1">Uncharacterized protein</fullName>
    </submittedName>
</protein>
<reference evidence="2" key="1">
    <citation type="journal article" date="2011" name="Nat. Biotechnol.">
        <title>The genomic sequence of the Chinese hamster ovary (CHO)-K1 cell line.</title>
        <authorList>
            <person name="Xu X."/>
            <person name="Nagarajan H."/>
            <person name="Lewis N.E."/>
            <person name="Pan S."/>
            <person name="Cai Z."/>
            <person name="Liu X."/>
            <person name="Chen W."/>
            <person name="Xie M."/>
            <person name="Wang W."/>
            <person name="Hammond S."/>
            <person name="Andersen M.R."/>
            <person name="Neff N."/>
            <person name="Passarelli B."/>
            <person name="Koh W."/>
            <person name="Fan H.C."/>
            <person name="Wang J."/>
            <person name="Gui Y."/>
            <person name="Lee K.H."/>
            <person name="Betenbaugh M.J."/>
            <person name="Quake S.R."/>
            <person name="Famili I."/>
            <person name="Palsson B.O."/>
            <person name="Wang J."/>
        </authorList>
    </citation>
    <scope>NUCLEOTIDE SEQUENCE [LARGE SCALE GENOMIC DNA]</scope>
    <source>
        <strain evidence="2">CHO K1 cell line</strain>
    </source>
</reference>
<sequence>MHLYRWPLLASFTDIETLSHSNKPQLLSINPSCFQSEYHAGNSYTLFSKFYCKLDMQPWSPTRPEILCYHEEILPRRFHFSDAY</sequence>
<organism evidence="1 2">
    <name type="scientific">Cricetulus griseus</name>
    <name type="common">Chinese hamster</name>
    <name type="synonym">Cricetulus barabensis griseus</name>
    <dbReference type="NCBI Taxonomy" id="10029"/>
    <lineage>
        <taxon>Eukaryota</taxon>
        <taxon>Metazoa</taxon>
        <taxon>Chordata</taxon>
        <taxon>Craniata</taxon>
        <taxon>Vertebrata</taxon>
        <taxon>Euteleostomi</taxon>
        <taxon>Mammalia</taxon>
        <taxon>Eutheria</taxon>
        <taxon>Euarchontoglires</taxon>
        <taxon>Glires</taxon>
        <taxon>Rodentia</taxon>
        <taxon>Myomorpha</taxon>
        <taxon>Muroidea</taxon>
        <taxon>Cricetidae</taxon>
        <taxon>Cricetinae</taxon>
        <taxon>Cricetulus</taxon>
    </lineage>
</organism>
<dbReference type="AlphaFoldDB" id="G3GVY4"/>
<dbReference type="Proteomes" id="UP000001075">
    <property type="component" value="Unassembled WGS sequence"/>
</dbReference>
<dbReference type="EMBL" id="JH000045">
    <property type="protein sequence ID" value="EGV97923.1"/>
    <property type="molecule type" value="Genomic_DNA"/>
</dbReference>
<gene>
    <name evidence="1" type="ORF">I79_001890</name>
</gene>
<dbReference type="InParanoid" id="G3GVY4"/>
<name>G3GVY4_CRIGR</name>
<evidence type="ECO:0000313" key="1">
    <source>
        <dbReference type="EMBL" id="EGV97923.1"/>
    </source>
</evidence>
<accession>G3GVY4</accession>
<proteinExistence type="predicted"/>
<evidence type="ECO:0000313" key="2">
    <source>
        <dbReference type="Proteomes" id="UP000001075"/>
    </source>
</evidence>